<reference evidence="1" key="1">
    <citation type="submission" date="2018-05" db="EMBL/GenBank/DDBJ databases">
        <title>Draft genome of Mucuna pruriens seed.</title>
        <authorList>
            <person name="Nnadi N.E."/>
            <person name="Vos R."/>
            <person name="Hasami M.H."/>
            <person name="Devisetty U.K."/>
            <person name="Aguiy J.C."/>
        </authorList>
    </citation>
    <scope>NUCLEOTIDE SEQUENCE [LARGE SCALE GENOMIC DNA]</scope>
    <source>
        <strain evidence="1">JCA_2017</strain>
    </source>
</reference>
<gene>
    <name evidence="1" type="ORF">CR513_00272</name>
</gene>
<name>A0A371IHY1_MUCPR</name>
<comment type="caution">
    <text evidence="1">The sequence shown here is derived from an EMBL/GenBank/DDBJ whole genome shotgun (WGS) entry which is preliminary data.</text>
</comment>
<evidence type="ECO:0000313" key="2">
    <source>
        <dbReference type="Proteomes" id="UP000257109"/>
    </source>
</evidence>
<protein>
    <submittedName>
        <fullName evidence="1">Uncharacterized protein</fullName>
    </submittedName>
</protein>
<dbReference type="AlphaFoldDB" id="A0A371IHY1"/>
<evidence type="ECO:0000313" key="1">
    <source>
        <dbReference type="EMBL" id="RDY14650.1"/>
    </source>
</evidence>
<organism evidence="1 2">
    <name type="scientific">Mucuna pruriens</name>
    <name type="common">Velvet bean</name>
    <name type="synonym">Dolichos pruriens</name>
    <dbReference type="NCBI Taxonomy" id="157652"/>
    <lineage>
        <taxon>Eukaryota</taxon>
        <taxon>Viridiplantae</taxon>
        <taxon>Streptophyta</taxon>
        <taxon>Embryophyta</taxon>
        <taxon>Tracheophyta</taxon>
        <taxon>Spermatophyta</taxon>
        <taxon>Magnoliopsida</taxon>
        <taxon>eudicotyledons</taxon>
        <taxon>Gunneridae</taxon>
        <taxon>Pentapetalae</taxon>
        <taxon>rosids</taxon>
        <taxon>fabids</taxon>
        <taxon>Fabales</taxon>
        <taxon>Fabaceae</taxon>
        <taxon>Papilionoideae</taxon>
        <taxon>50 kb inversion clade</taxon>
        <taxon>NPAAA clade</taxon>
        <taxon>indigoferoid/millettioid clade</taxon>
        <taxon>Phaseoleae</taxon>
        <taxon>Mucuna</taxon>
    </lineage>
</organism>
<sequence length="135" mass="16005">MQYHFVMVIKLAHFIKNLEWGERKSFASFIFLHKSCTNLNISRAMETKDPHFSHAISWGQGLMKNQLLVLQTIIEHFGNVAKHAEYFAYTIYESLYFKVERRDTYNNMANTIGDLLYWPIYIKNYVLSLTLDTKK</sequence>
<keyword evidence="2" id="KW-1185">Reference proteome</keyword>
<feature type="non-terminal residue" evidence="1">
    <location>
        <position position="135"/>
    </location>
</feature>
<accession>A0A371IHY1</accession>
<proteinExistence type="predicted"/>
<dbReference type="EMBL" id="QJKJ01000037">
    <property type="protein sequence ID" value="RDY14650.1"/>
    <property type="molecule type" value="Genomic_DNA"/>
</dbReference>
<dbReference type="Proteomes" id="UP000257109">
    <property type="component" value="Unassembled WGS sequence"/>
</dbReference>